<dbReference type="Pfam" id="PF00765">
    <property type="entry name" value="Autoind_synth"/>
    <property type="match status" value="1"/>
</dbReference>
<dbReference type="InterPro" id="IPR016181">
    <property type="entry name" value="Acyl_CoA_acyltransferase"/>
</dbReference>
<dbReference type="PROSITE" id="PS51187">
    <property type="entry name" value="AUTOINDUCER_SYNTH_2"/>
    <property type="match status" value="1"/>
</dbReference>
<dbReference type="Gene3D" id="3.40.630.30">
    <property type="match status" value="1"/>
</dbReference>
<evidence type="ECO:0000256" key="4">
    <source>
        <dbReference type="ARBA" id="ARBA00022691"/>
    </source>
</evidence>
<dbReference type="PANTHER" id="PTHR39322">
    <property type="entry name" value="ACYL-HOMOSERINE-LACTONE SYNTHASE"/>
    <property type="match status" value="1"/>
</dbReference>
<dbReference type="InterPro" id="IPR001690">
    <property type="entry name" value="Autoind_synthase"/>
</dbReference>
<comment type="catalytic activity">
    <reaction evidence="6">
        <text>a fatty acyl-[ACP] + S-adenosyl-L-methionine = an N-acyl-L-homoserine lactone + S-methyl-5'-thioadenosine + holo-[ACP] + H(+)</text>
        <dbReference type="Rhea" id="RHEA:10096"/>
        <dbReference type="Rhea" id="RHEA-COMP:9685"/>
        <dbReference type="Rhea" id="RHEA-COMP:14125"/>
        <dbReference type="ChEBI" id="CHEBI:15378"/>
        <dbReference type="ChEBI" id="CHEBI:17509"/>
        <dbReference type="ChEBI" id="CHEBI:55474"/>
        <dbReference type="ChEBI" id="CHEBI:59789"/>
        <dbReference type="ChEBI" id="CHEBI:64479"/>
        <dbReference type="ChEBI" id="CHEBI:138651"/>
        <dbReference type="EC" id="2.3.1.184"/>
    </reaction>
</comment>
<dbReference type="InterPro" id="IPR018311">
    <property type="entry name" value="Autoind_synth_CS"/>
</dbReference>
<name>A0A9X2KAD8_9ACTN</name>
<keyword evidence="5" id="KW-0071">Autoinducer synthesis</keyword>
<keyword evidence="3 7" id="KW-0808">Transferase</keyword>
<evidence type="ECO:0000256" key="1">
    <source>
        <dbReference type="ARBA" id="ARBA00012340"/>
    </source>
</evidence>
<dbReference type="GO" id="GO:0009372">
    <property type="term" value="P:quorum sensing"/>
    <property type="evidence" value="ECO:0007669"/>
    <property type="project" value="UniProtKB-KW"/>
</dbReference>
<comment type="caution">
    <text evidence="7">The sequence shown here is derived from an EMBL/GenBank/DDBJ whole genome shotgun (WGS) entry which is preliminary data.</text>
</comment>
<dbReference type="EMBL" id="JAMZEB010000002">
    <property type="protein sequence ID" value="MCP2365514.1"/>
    <property type="molecule type" value="Genomic_DNA"/>
</dbReference>
<protein>
    <recommendedName>
        <fullName evidence="1">acyl-homoserine-lactone synthase</fullName>
        <ecNumber evidence="1">2.3.1.184</ecNumber>
    </recommendedName>
</protein>
<dbReference type="PROSITE" id="PS00949">
    <property type="entry name" value="AUTOINDUCER_SYNTH_1"/>
    <property type="match status" value="1"/>
</dbReference>
<reference evidence="7" key="1">
    <citation type="submission" date="2022-06" db="EMBL/GenBank/DDBJ databases">
        <title>Sequencing the genomes of 1000 actinobacteria strains.</title>
        <authorList>
            <person name="Klenk H.-P."/>
        </authorList>
    </citation>
    <scope>NUCLEOTIDE SEQUENCE</scope>
    <source>
        <strain evidence="7">DSM 46694</strain>
    </source>
</reference>
<organism evidence="7 8">
    <name type="scientific">Nonomuraea thailandensis</name>
    <dbReference type="NCBI Taxonomy" id="1188745"/>
    <lineage>
        <taxon>Bacteria</taxon>
        <taxon>Bacillati</taxon>
        <taxon>Actinomycetota</taxon>
        <taxon>Actinomycetes</taxon>
        <taxon>Streptosporangiales</taxon>
        <taxon>Streptosporangiaceae</taxon>
        <taxon>Nonomuraea</taxon>
    </lineage>
</organism>
<accession>A0A9X2KAD8</accession>
<sequence>MNDATMEKCTRTIVAGRAAELPEWLIDGMFRLRHEVFYERLRWDVTSLHGKERDFYDDCGPVYVIAYSDGCRQVTGCCRLLPTHGPYMLRDVFAEALRGGEAPRDPAVWELSRLAIRPGWSRTLTAGFGSLARALLWEAFRWVDRHGDTIVAVSSVALERSVNAMGVRTARLGDGRATRVGKVLCSAYTTSTRDFLENAAPPAEGDDRCR</sequence>
<dbReference type="SUPFAM" id="SSF55729">
    <property type="entry name" value="Acyl-CoA N-acyltransferases (Nat)"/>
    <property type="match status" value="1"/>
</dbReference>
<dbReference type="Proteomes" id="UP001139648">
    <property type="component" value="Unassembled WGS sequence"/>
</dbReference>
<evidence type="ECO:0000313" key="7">
    <source>
        <dbReference type="EMBL" id="MCP2365514.1"/>
    </source>
</evidence>
<keyword evidence="7" id="KW-0012">Acyltransferase</keyword>
<evidence type="ECO:0000256" key="6">
    <source>
        <dbReference type="ARBA" id="ARBA00048576"/>
    </source>
</evidence>
<dbReference type="PANTHER" id="PTHR39322:SF1">
    <property type="entry name" value="ISOVALERYL-HOMOSERINE LACTONE SYNTHASE"/>
    <property type="match status" value="1"/>
</dbReference>
<evidence type="ECO:0000313" key="8">
    <source>
        <dbReference type="Proteomes" id="UP001139648"/>
    </source>
</evidence>
<evidence type="ECO:0000256" key="5">
    <source>
        <dbReference type="ARBA" id="ARBA00022929"/>
    </source>
</evidence>
<dbReference type="AlphaFoldDB" id="A0A9X2KAD8"/>
<dbReference type="GO" id="GO:0061579">
    <property type="term" value="F:N-acyl homoserine lactone synthase activity"/>
    <property type="evidence" value="ECO:0007669"/>
    <property type="project" value="UniProtKB-EC"/>
</dbReference>
<dbReference type="PRINTS" id="PR01549">
    <property type="entry name" value="AUTOINDCRSYN"/>
</dbReference>
<dbReference type="EC" id="2.3.1.184" evidence="1"/>
<gene>
    <name evidence="7" type="ORF">HD597_012534</name>
</gene>
<evidence type="ECO:0000256" key="2">
    <source>
        <dbReference type="ARBA" id="ARBA00022654"/>
    </source>
</evidence>
<keyword evidence="8" id="KW-1185">Reference proteome</keyword>
<proteinExistence type="predicted"/>
<keyword evidence="2" id="KW-0673">Quorum sensing</keyword>
<keyword evidence="4" id="KW-0949">S-adenosyl-L-methionine</keyword>
<dbReference type="RefSeq" id="WP_253758861.1">
    <property type="nucleotide sequence ID" value="NZ_BAABKA010000055.1"/>
</dbReference>
<evidence type="ECO:0000256" key="3">
    <source>
        <dbReference type="ARBA" id="ARBA00022679"/>
    </source>
</evidence>
<dbReference type="GO" id="GO:0007165">
    <property type="term" value="P:signal transduction"/>
    <property type="evidence" value="ECO:0007669"/>
    <property type="project" value="TreeGrafter"/>
</dbReference>